<feature type="transmembrane region" description="Helical" evidence="8">
    <location>
        <begin position="37"/>
        <end position="58"/>
    </location>
</feature>
<dbReference type="GO" id="GO:0050909">
    <property type="term" value="P:sensory perception of taste"/>
    <property type="evidence" value="ECO:0007669"/>
    <property type="project" value="InterPro"/>
</dbReference>
<keyword evidence="3 8" id="KW-0812">Transmembrane</keyword>
<comment type="similarity">
    <text evidence="8">Belongs to the insect chemoreceptor superfamily. Gustatory receptor (GR) family.</text>
</comment>
<sequence length="362" mass="42742">MYLHNALTPLYKFTRFLGCSPYKFEKNTKVYKFDPRALIFVAVTIICSILFTVCVPSKTEREFYLFFNFQIHLDCICTLINIVTLLIKLKRFVKTMTEMEVIETKLKNLIGDMEYKTIFRISWVVIVIFITDTTIKSISEYLLFLKRNARPFYLLNGFLPEVAIIQFCILIYIPFVRLRKLKQFFENTFYKNQDEFILRKQIEEIHDIYNKICNVCLDLNNIFGFPTLIFYIHFITSGVVEIHYSYLLKDDLNWKTALQIISVFHWTVWRASCLITIAYLYHSVLEQSKTMSNTIHNLIRKAKTPQVYKSLKLFALHEINRNLKFTVCGLFAADFTMVNTGFTTIATYVVLLIQFNVGKQEI</sequence>
<dbReference type="Proteomes" id="UP001153636">
    <property type="component" value="Chromosome 6"/>
</dbReference>
<keyword evidence="4 8" id="KW-1133">Transmembrane helix</keyword>
<feature type="transmembrane region" description="Helical" evidence="8">
    <location>
        <begin position="158"/>
        <end position="176"/>
    </location>
</feature>
<keyword evidence="7 8" id="KW-0807">Transducer</keyword>
<proteinExistence type="inferred from homology"/>
<dbReference type="PANTHER" id="PTHR21143:SF133">
    <property type="entry name" value="GUSTATORY AND PHEROMONE RECEPTOR 32A-RELATED"/>
    <property type="match status" value="1"/>
</dbReference>
<dbReference type="GO" id="GO:0008049">
    <property type="term" value="P:male courtship behavior"/>
    <property type="evidence" value="ECO:0007669"/>
    <property type="project" value="TreeGrafter"/>
</dbReference>
<dbReference type="InterPro" id="IPR013604">
    <property type="entry name" value="7TM_chemorcpt"/>
</dbReference>
<evidence type="ECO:0000313" key="10">
    <source>
        <dbReference type="Proteomes" id="UP001153636"/>
    </source>
</evidence>
<dbReference type="OrthoDB" id="6769401at2759"/>
<evidence type="ECO:0000256" key="8">
    <source>
        <dbReference type="RuleBase" id="RU363108"/>
    </source>
</evidence>
<evidence type="ECO:0000256" key="3">
    <source>
        <dbReference type="ARBA" id="ARBA00022692"/>
    </source>
</evidence>
<dbReference type="Pfam" id="PF08395">
    <property type="entry name" value="7tm_7"/>
    <property type="match status" value="1"/>
</dbReference>
<dbReference type="GO" id="GO:0007635">
    <property type="term" value="P:chemosensory behavior"/>
    <property type="evidence" value="ECO:0007669"/>
    <property type="project" value="TreeGrafter"/>
</dbReference>
<comment type="subcellular location">
    <subcellularLocation>
        <location evidence="1 8">Cell membrane</location>
        <topology evidence="1 8">Multi-pass membrane protein</topology>
    </subcellularLocation>
</comment>
<feature type="transmembrane region" description="Helical" evidence="8">
    <location>
        <begin position="258"/>
        <end position="281"/>
    </location>
</feature>
<comment type="caution">
    <text evidence="8">Lacks conserved residue(s) required for the propagation of feature annotation.</text>
</comment>
<gene>
    <name evidence="9" type="ORF">PSYICH_LOCUS12009</name>
</gene>
<keyword evidence="5 8" id="KW-0472">Membrane</keyword>
<dbReference type="GO" id="GO:0007165">
    <property type="term" value="P:signal transduction"/>
    <property type="evidence" value="ECO:0007669"/>
    <property type="project" value="UniProtKB-KW"/>
</dbReference>
<protein>
    <recommendedName>
        <fullName evidence="8">Gustatory receptor</fullName>
    </recommendedName>
</protein>
<comment type="function">
    <text evidence="8">Gustatory receptor which mediates acceptance or avoidance behavior, depending on its substrates.</text>
</comment>
<organism evidence="9 10">
    <name type="scientific">Psylliodes chrysocephalus</name>
    <dbReference type="NCBI Taxonomy" id="3402493"/>
    <lineage>
        <taxon>Eukaryota</taxon>
        <taxon>Metazoa</taxon>
        <taxon>Ecdysozoa</taxon>
        <taxon>Arthropoda</taxon>
        <taxon>Hexapoda</taxon>
        <taxon>Insecta</taxon>
        <taxon>Pterygota</taxon>
        <taxon>Neoptera</taxon>
        <taxon>Endopterygota</taxon>
        <taxon>Coleoptera</taxon>
        <taxon>Polyphaga</taxon>
        <taxon>Cucujiformia</taxon>
        <taxon>Chrysomeloidea</taxon>
        <taxon>Chrysomelidae</taxon>
        <taxon>Galerucinae</taxon>
        <taxon>Alticini</taxon>
        <taxon>Psylliodes</taxon>
    </lineage>
</organism>
<evidence type="ECO:0000256" key="1">
    <source>
        <dbReference type="ARBA" id="ARBA00004651"/>
    </source>
</evidence>
<evidence type="ECO:0000256" key="5">
    <source>
        <dbReference type="ARBA" id="ARBA00023136"/>
    </source>
</evidence>
<keyword evidence="10" id="KW-1185">Reference proteome</keyword>
<dbReference type="PANTHER" id="PTHR21143">
    <property type="entry name" value="INVERTEBRATE GUSTATORY RECEPTOR"/>
    <property type="match status" value="1"/>
</dbReference>
<dbReference type="GO" id="GO:0043025">
    <property type="term" value="C:neuronal cell body"/>
    <property type="evidence" value="ECO:0007669"/>
    <property type="project" value="TreeGrafter"/>
</dbReference>
<dbReference type="AlphaFoldDB" id="A0A9P0D4M0"/>
<keyword evidence="2 8" id="KW-1003">Cell membrane</keyword>
<keyword evidence="6 8" id="KW-0675">Receptor</keyword>
<accession>A0A9P0D4M0</accession>
<dbReference type="GO" id="GO:0030425">
    <property type="term" value="C:dendrite"/>
    <property type="evidence" value="ECO:0007669"/>
    <property type="project" value="TreeGrafter"/>
</dbReference>
<evidence type="ECO:0000256" key="7">
    <source>
        <dbReference type="ARBA" id="ARBA00023224"/>
    </source>
</evidence>
<evidence type="ECO:0000256" key="2">
    <source>
        <dbReference type="ARBA" id="ARBA00022475"/>
    </source>
</evidence>
<reference evidence="9" key="1">
    <citation type="submission" date="2022-01" db="EMBL/GenBank/DDBJ databases">
        <authorList>
            <person name="King R."/>
        </authorList>
    </citation>
    <scope>NUCLEOTIDE SEQUENCE</scope>
</reference>
<dbReference type="GO" id="GO:0005886">
    <property type="term" value="C:plasma membrane"/>
    <property type="evidence" value="ECO:0007669"/>
    <property type="project" value="UniProtKB-SubCell"/>
</dbReference>
<evidence type="ECO:0000256" key="6">
    <source>
        <dbReference type="ARBA" id="ARBA00023170"/>
    </source>
</evidence>
<evidence type="ECO:0000256" key="4">
    <source>
        <dbReference type="ARBA" id="ARBA00022989"/>
    </source>
</evidence>
<dbReference type="GO" id="GO:0030424">
    <property type="term" value="C:axon"/>
    <property type="evidence" value="ECO:0007669"/>
    <property type="project" value="TreeGrafter"/>
</dbReference>
<name>A0A9P0D4M0_9CUCU</name>
<feature type="transmembrane region" description="Helical" evidence="8">
    <location>
        <begin position="64"/>
        <end position="87"/>
    </location>
</feature>
<dbReference type="EMBL" id="OV651818">
    <property type="protein sequence ID" value="CAH1112201.1"/>
    <property type="molecule type" value="Genomic_DNA"/>
</dbReference>
<feature type="transmembrane region" description="Helical" evidence="8">
    <location>
        <begin position="228"/>
        <end position="246"/>
    </location>
</feature>
<feature type="transmembrane region" description="Helical" evidence="8">
    <location>
        <begin position="117"/>
        <end position="138"/>
    </location>
</feature>
<evidence type="ECO:0000313" key="9">
    <source>
        <dbReference type="EMBL" id="CAH1112201.1"/>
    </source>
</evidence>